<evidence type="ECO:0000313" key="4">
    <source>
        <dbReference type="Proteomes" id="UP000014500"/>
    </source>
</evidence>
<dbReference type="InterPro" id="IPR028994">
    <property type="entry name" value="Integrin_alpha_N"/>
</dbReference>
<keyword evidence="4" id="KW-1185">Reference proteome</keyword>
<dbReference type="PANTHER" id="PTHR23220">
    <property type="entry name" value="INTEGRIN ALPHA"/>
    <property type="match status" value="1"/>
</dbReference>
<evidence type="ECO:0000256" key="1">
    <source>
        <dbReference type="PROSITE-ProRule" id="PRU00803"/>
    </source>
</evidence>
<dbReference type="STRING" id="126957.T1JAL5"/>
<evidence type="ECO:0000256" key="2">
    <source>
        <dbReference type="SAM" id="Phobius"/>
    </source>
</evidence>
<dbReference type="OMA" id="NIDYSKC"/>
<dbReference type="InterPro" id="IPR013519">
    <property type="entry name" value="Int_alpha_beta-p"/>
</dbReference>
<dbReference type="AlphaFoldDB" id="T1JAL5"/>
<dbReference type="GO" id="GO:0007229">
    <property type="term" value="P:integrin-mediated signaling pathway"/>
    <property type="evidence" value="ECO:0007669"/>
    <property type="project" value="TreeGrafter"/>
</dbReference>
<dbReference type="PANTHER" id="PTHR23220:SF133">
    <property type="entry name" value="INTEGRIN ALPHA-PS2"/>
    <property type="match status" value="1"/>
</dbReference>
<dbReference type="GO" id="GO:0009897">
    <property type="term" value="C:external side of plasma membrane"/>
    <property type="evidence" value="ECO:0007669"/>
    <property type="project" value="TreeGrafter"/>
</dbReference>
<dbReference type="GO" id="GO:0005178">
    <property type="term" value="F:integrin binding"/>
    <property type="evidence" value="ECO:0007669"/>
    <property type="project" value="TreeGrafter"/>
</dbReference>
<dbReference type="GO" id="GO:0007160">
    <property type="term" value="P:cell-matrix adhesion"/>
    <property type="evidence" value="ECO:0007669"/>
    <property type="project" value="TreeGrafter"/>
</dbReference>
<evidence type="ECO:0000313" key="3">
    <source>
        <dbReference type="EnsemblMetazoa" id="SMAR010784-PA"/>
    </source>
</evidence>
<proteinExistence type="predicted"/>
<dbReference type="PROSITE" id="PS51470">
    <property type="entry name" value="FG_GAP"/>
    <property type="match status" value="1"/>
</dbReference>
<dbReference type="GO" id="GO:0098609">
    <property type="term" value="P:cell-cell adhesion"/>
    <property type="evidence" value="ECO:0007669"/>
    <property type="project" value="TreeGrafter"/>
</dbReference>
<dbReference type="GO" id="GO:0008305">
    <property type="term" value="C:integrin complex"/>
    <property type="evidence" value="ECO:0007669"/>
    <property type="project" value="TreeGrafter"/>
</dbReference>
<dbReference type="EMBL" id="JH432001">
    <property type="status" value="NOT_ANNOTATED_CDS"/>
    <property type="molecule type" value="Genomic_DNA"/>
</dbReference>
<evidence type="ECO:0008006" key="5">
    <source>
        <dbReference type="Google" id="ProtNLM"/>
    </source>
</evidence>
<dbReference type="EnsemblMetazoa" id="SMAR010784-RA">
    <property type="protein sequence ID" value="SMAR010784-PA"/>
    <property type="gene ID" value="SMAR010784"/>
</dbReference>
<keyword evidence="2" id="KW-1133">Transmembrane helix</keyword>
<reference evidence="3" key="2">
    <citation type="submission" date="2015-02" db="UniProtKB">
        <authorList>
            <consortium name="EnsemblMetazoa"/>
        </authorList>
    </citation>
    <scope>IDENTIFICATION</scope>
</reference>
<organism evidence="3 4">
    <name type="scientific">Strigamia maritima</name>
    <name type="common">European centipede</name>
    <name type="synonym">Geophilus maritimus</name>
    <dbReference type="NCBI Taxonomy" id="126957"/>
    <lineage>
        <taxon>Eukaryota</taxon>
        <taxon>Metazoa</taxon>
        <taxon>Ecdysozoa</taxon>
        <taxon>Arthropoda</taxon>
        <taxon>Myriapoda</taxon>
        <taxon>Chilopoda</taxon>
        <taxon>Pleurostigmophora</taxon>
        <taxon>Geophilomorpha</taxon>
        <taxon>Linotaeniidae</taxon>
        <taxon>Strigamia</taxon>
    </lineage>
</organism>
<accession>T1JAL5</accession>
<reference evidence="4" key="1">
    <citation type="submission" date="2011-05" db="EMBL/GenBank/DDBJ databases">
        <authorList>
            <person name="Richards S.R."/>
            <person name="Qu J."/>
            <person name="Jiang H."/>
            <person name="Jhangiani S.N."/>
            <person name="Agravi P."/>
            <person name="Goodspeed R."/>
            <person name="Gross S."/>
            <person name="Mandapat C."/>
            <person name="Jackson L."/>
            <person name="Mathew T."/>
            <person name="Pu L."/>
            <person name="Thornton R."/>
            <person name="Saada N."/>
            <person name="Wilczek-Boney K.B."/>
            <person name="Lee S."/>
            <person name="Kovar C."/>
            <person name="Wu Y."/>
            <person name="Scherer S.E."/>
            <person name="Worley K.C."/>
            <person name="Muzny D.M."/>
            <person name="Gibbs R."/>
        </authorList>
    </citation>
    <scope>NUCLEOTIDE SEQUENCE</scope>
    <source>
        <strain evidence="4">Brora</strain>
    </source>
</reference>
<dbReference type="GO" id="GO:0033627">
    <property type="term" value="P:cell adhesion mediated by integrin"/>
    <property type="evidence" value="ECO:0007669"/>
    <property type="project" value="TreeGrafter"/>
</dbReference>
<dbReference type="SMART" id="SM00191">
    <property type="entry name" value="Int_alpha"/>
    <property type="match status" value="1"/>
</dbReference>
<feature type="transmembrane region" description="Helical" evidence="2">
    <location>
        <begin position="21"/>
        <end position="41"/>
    </location>
</feature>
<dbReference type="eggNOG" id="KOG3637">
    <property type="taxonomic scope" value="Eukaryota"/>
</dbReference>
<dbReference type="Proteomes" id="UP000014500">
    <property type="component" value="Unassembled WGS sequence"/>
</dbReference>
<dbReference type="SUPFAM" id="SSF69318">
    <property type="entry name" value="Integrin alpha N-terminal domain"/>
    <property type="match status" value="1"/>
</dbReference>
<keyword evidence="2" id="KW-0812">Transmembrane</keyword>
<dbReference type="HOGENOM" id="CLU_1549582_0_0_1"/>
<dbReference type="PhylomeDB" id="T1JAL5"/>
<feature type="repeat" description="FG-GAP" evidence="1">
    <location>
        <begin position="43"/>
        <end position="104"/>
    </location>
</feature>
<name>T1JAL5_STRMM</name>
<protein>
    <recommendedName>
        <fullName evidence="5">Integrin alpha-2 domain-containing protein</fullName>
    </recommendedName>
</protein>
<sequence length="173" mass="19319">MRQPPNRVCCDGLSQATRRTIPHCFLCFFVLLTVLVGAFNVDLNSVVIHERTDAAMFGFAVAQHREKGTSWLLVGAPKANTRQPNVTQGGAVFKCSIEVPNDCQEIMFDRTGSNYDNKYGQIDNKSGQWFGATIHSSGINGIVVVLGKFIRVAFKFDYISSKRFYRAFCRALL</sequence>
<keyword evidence="2" id="KW-0472">Membrane</keyword>
<dbReference type="Gene3D" id="2.130.10.130">
    <property type="entry name" value="Integrin alpha, N-terminal"/>
    <property type="match status" value="1"/>
</dbReference>